<dbReference type="Proteomes" id="UP000494322">
    <property type="component" value="Unassembled WGS sequence"/>
</dbReference>
<sequence>MNTHSGTNRFNYSRIAKLLALAPICASLAGCPPLIMPNVKTQKYDRTFSFSANPHPWLTLENDEINFYIYQGCDSYSDGCERQYLIPLKRGTPPDWKNLLDGHPITWFIQGVNVPLRRPLSAYVPGTHYRLVGSFGHHPKIVLVNPQDLFNDKHPGYPVQSVIRLAIEDFNELVYPGDIDVQLVIYEDDHQWVFTNPPKFKPRTGDHPNDLFVPSKLFHFEVGDDARLNQPMALYYTGRRQGSIGRRVVSGDAAEWQSKTRLVNPISLADVEFPSVPLKLDTLTLDGKTVSGQPTLRCYYSHTQFNLGWLDSGPRGAPSEAYRNRCDPYPGQAQAE</sequence>
<accession>A0A6J5JIP8</accession>
<dbReference type="AlphaFoldDB" id="A0A6J5JIP8"/>
<proteinExistence type="predicted"/>
<evidence type="ECO:0008006" key="4">
    <source>
        <dbReference type="Google" id="ProtNLM"/>
    </source>
</evidence>
<evidence type="ECO:0000313" key="2">
    <source>
        <dbReference type="EMBL" id="CAB3971091.1"/>
    </source>
</evidence>
<feature type="signal peptide" evidence="1">
    <location>
        <begin position="1"/>
        <end position="29"/>
    </location>
</feature>
<feature type="chain" id="PRO_5026772517" description="Lipoprotein" evidence="1">
    <location>
        <begin position="30"/>
        <end position="336"/>
    </location>
</feature>
<reference evidence="2 3" key="1">
    <citation type="submission" date="2020-04" db="EMBL/GenBank/DDBJ databases">
        <authorList>
            <person name="Depoorter E."/>
        </authorList>
    </citation>
    <scope>NUCLEOTIDE SEQUENCE [LARGE SCALE GENOMIC DNA]</scope>
    <source>
        <strain evidence="2 3">BCC0132</strain>
    </source>
</reference>
<protein>
    <recommendedName>
        <fullName evidence="4">Lipoprotein</fullName>
    </recommendedName>
</protein>
<evidence type="ECO:0000313" key="3">
    <source>
        <dbReference type="Proteomes" id="UP000494322"/>
    </source>
</evidence>
<name>A0A6J5JIP8_9BURK</name>
<keyword evidence="1" id="KW-0732">Signal</keyword>
<gene>
    <name evidence="2" type="ORF">BCO9919_04630</name>
</gene>
<organism evidence="2 3">
    <name type="scientific">Burkholderia cenocepacia</name>
    <dbReference type="NCBI Taxonomy" id="95486"/>
    <lineage>
        <taxon>Bacteria</taxon>
        <taxon>Pseudomonadati</taxon>
        <taxon>Pseudomonadota</taxon>
        <taxon>Betaproteobacteria</taxon>
        <taxon>Burkholderiales</taxon>
        <taxon>Burkholderiaceae</taxon>
        <taxon>Burkholderia</taxon>
        <taxon>Burkholderia cepacia complex</taxon>
    </lineage>
</organism>
<evidence type="ECO:0000256" key="1">
    <source>
        <dbReference type="SAM" id="SignalP"/>
    </source>
</evidence>
<dbReference type="EMBL" id="CABWIK020000031">
    <property type="protein sequence ID" value="CAB3971091.1"/>
    <property type="molecule type" value="Genomic_DNA"/>
</dbReference>